<name>A0A550CVR5_9AGAR</name>
<feature type="region of interest" description="Disordered" evidence="1">
    <location>
        <begin position="1"/>
        <end position="36"/>
    </location>
</feature>
<evidence type="ECO:0000256" key="1">
    <source>
        <dbReference type="SAM" id="MobiDB-lite"/>
    </source>
</evidence>
<evidence type="ECO:0000313" key="3">
    <source>
        <dbReference type="Proteomes" id="UP000320762"/>
    </source>
</evidence>
<evidence type="ECO:0000313" key="2">
    <source>
        <dbReference type="EMBL" id="TRM68882.1"/>
    </source>
</evidence>
<feature type="compositionally biased region" description="Low complexity" evidence="1">
    <location>
        <begin position="1"/>
        <end position="12"/>
    </location>
</feature>
<feature type="region of interest" description="Disordered" evidence="1">
    <location>
        <begin position="52"/>
        <end position="75"/>
    </location>
</feature>
<proteinExistence type="predicted"/>
<protein>
    <submittedName>
        <fullName evidence="2">Uncharacterized protein</fullName>
    </submittedName>
</protein>
<accession>A0A550CVR5</accession>
<dbReference type="Proteomes" id="UP000320762">
    <property type="component" value="Unassembled WGS sequence"/>
</dbReference>
<keyword evidence="3" id="KW-1185">Reference proteome</keyword>
<dbReference type="AlphaFoldDB" id="A0A550CVR5"/>
<sequence>MRAAPTPTRTFKTPPPPAPTPTRLEPSRAESSSELTQFRYSKAALAAEEFASAREDTLPRAQVSARKEAAASLEG</sequence>
<reference evidence="2 3" key="1">
    <citation type="journal article" date="2019" name="New Phytol.">
        <title>Comparative genomics reveals unique wood-decay strategies and fruiting body development in the Schizophyllaceae.</title>
        <authorList>
            <person name="Almasi E."/>
            <person name="Sahu N."/>
            <person name="Krizsan K."/>
            <person name="Balint B."/>
            <person name="Kovacs G.M."/>
            <person name="Kiss B."/>
            <person name="Cseklye J."/>
            <person name="Drula E."/>
            <person name="Henrissat B."/>
            <person name="Nagy I."/>
            <person name="Chovatia M."/>
            <person name="Adam C."/>
            <person name="LaButti K."/>
            <person name="Lipzen A."/>
            <person name="Riley R."/>
            <person name="Grigoriev I.V."/>
            <person name="Nagy L.G."/>
        </authorList>
    </citation>
    <scope>NUCLEOTIDE SEQUENCE [LARGE SCALE GENOMIC DNA]</scope>
    <source>
        <strain evidence="2 3">NL-1724</strain>
    </source>
</reference>
<gene>
    <name evidence="2" type="ORF">BD626DRAFT_562708</name>
</gene>
<organism evidence="2 3">
    <name type="scientific">Schizophyllum amplum</name>
    <dbReference type="NCBI Taxonomy" id="97359"/>
    <lineage>
        <taxon>Eukaryota</taxon>
        <taxon>Fungi</taxon>
        <taxon>Dikarya</taxon>
        <taxon>Basidiomycota</taxon>
        <taxon>Agaricomycotina</taxon>
        <taxon>Agaricomycetes</taxon>
        <taxon>Agaricomycetidae</taxon>
        <taxon>Agaricales</taxon>
        <taxon>Schizophyllaceae</taxon>
        <taxon>Schizophyllum</taxon>
    </lineage>
</organism>
<dbReference type="EMBL" id="VDMD01000001">
    <property type="protein sequence ID" value="TRM68882.1"/>
    <property type="molecule type" value="Genomic_DNA"/>
</dbReference>
<comment type="caution">
    <text evidence="2">The sequence shown here is derived from an EMBL/GenBank/DDBJ whole genome shotgun (WGS) entry which is preliminary data.</text>
</comment>